<evidence type="ECO:0000313" key="6">
    <source>
        <dbReference type="Proteomes" id="UP000192393"/>
    </source>
</evidence>
<protein>
    <submittedName>
        <fullName evidence="5">RNA methyltransferase, TrmH family</fullName>
    </submittedName>
</protein>
<dbReference type="SMART" id="SM00967">
    <property type="entry name" value="SpoU_sub_bind"/>
    <property type="match status" value="1"/>
</dbReference>
<sequence length="262" mass="29401">MQIESLQNPKIKNLLKLQEKSRERKKHGLFVVEGLQEVGLAFESGFELNEIFICESIFQNQISLPKIHTNFVSEALFEKIVYRGTTGGIVGVFKMKKNELSEIKLSDNALVVVLESIEKPGNLGAILRTCDGAGVEALLVCDPLVDFYNPNVIRSSVGTIFTNQFNSDSKENIINWLRSNKIQIISTYLRDDTKTLYEIDFKGKSAIVLGTENSGLTKEWLEHSDFLVKIPMNGMVDSLNVSNAAAICIYEALRQKNYSKTE</sequence>
<dbReference type="OrthoDB" id="9794400at2"/>
<dbReference type="InterPro" id="IPR013123">
    <property type="entry name" value="SpoU_subst-bd"/>
</dbReference>
<comment type="similarity">
    <text evidence="1">Belongs to the class IV-like SAM-binding methyltransferase superfamily. RNA methyltransferase TrmH family.</text>
</comment>
<dbReference type="InterPro" id="IPR029026">
    <property type="entry name" value="tRNA_m1G_MTases_N"/>
</dbReference>
<dbReference type="PANTHER" id="PTHR43191">
    <property type="entry name" value="RRNA METHYLTRANSFERASE 3"/>
    <property type="match status" value="1"/>
</dbReference>
<dbReference type="EMBL" id="FWXS01000001">
    <property type="protein sequence ID" value="SMC31847.1"/>
    <property type="molecule type" value="Genomic_DNA"/>
</dbReference>
<dbReference type="InterPro" id="IPR051259">
    <property type="entry name" value="rRNA_Methyltransferase"/>
</dbReference>
<accession>A0A1W1Y6S4</accession>
<gene>
    <name evidence="5" type="ORF">SAMN06296427_10125</name>
</gene>
<dbReference type="RefSeq" id="WP_084015248.1">
    <property type="nucleotide sequence ID" value="NZ_FWXS01000001.1"/>
</dbReference>
<dbReference type="GO" id="GO:0008173">
    <property type="term" value="F:RNA methyltransferase activity"/>
    <property type="evidence" value="ECO:0007669"/>
    <property type="project" value="InterPro"/>
</dbReference>
<dbReference type="AlphaFoldDB" id="A0A1W1Y6S4"/>
<dbReference type="GO" id="GO:0006396">
    <property type="term" value="P:RNA processing"/>
    <property type="evidence" value="ECO:0007669"/>
    <property type="project" value="InterPro"/>
</dbReference>
<organism evidence="5 6">
    <name type="scientific">Moheibacter sediminis</name>
    <dbReference type="NCBI Taxonomy" id="1434700"/>
    <lineage>
        <taxon>Bacteria</taxon>
        <taxon>Pseudomonadati</taxon>
        <taxon>Bacteroidota</taxon>
        <taxon>Flavobacteriia</taxon>
        <taxon>Flavobacteriales</taxon>
        <taxon>Weeksellaceae</taxon>
        <taxon>Moheibacter</taxon>
    </lineage>
</organism>
<dbReference type="STRING" id="1434700.SAMN06296427_10125"/>
<dbReference type="InterPro" id="IPR029028">
    <property type="entry name" value="Alpha/beta_knot_MTases"/>
</dbReference>
<dbReference type="GO" id="GO:0032259">
    <property type="term" value="P:methylation"/>
    <property type="evidence" value="ECO:0007669"/>
    <property type="project" value="UniProtKB-KW"/>
</dbReference>
<dbReference type="Gene3D" id="3.40.1280.10">
    <property type="match status" value="1"/>
</dbReference>
<evidence type="ECO:0000313" key="5">
    <source>
        <dbReference type="EMBL" id="SMC31847.1"/>
    </source>
</evidence>
<evidence type="ECO:0000256" key="3">
    <source>
        <dbReference type="ARBA" id="ARBA00022679"/>
    </source>
</evidence>
<dbReference type="Proteomes" id="UP000192393">
    <property type="component" value="Unassembled WGS sequence"/>
</dbReference>
<keyword evidence="6" id="KW-1185">Reference proteome</keyword>
<dbReference type="InterPro" id="IPR053888">
    <property type="entry name" value="MRM3-like_sub_bind"/>
</dbReference>
<dbReference type="SUPFAM" id="SSF75217">
    <property type="entry name" value="alpha/beta knot"/>
    <property type="match status" value="1"/>
</dbReference>
<reference evidence="5 6" key="1">
    <citation type="submission" date="2017-04" db="EMBL/GenBank/DDBJ databases">
        <authorList>
            <person name="Afonso C.L."/>
            <person name="Miller P.J."/>
            <person name="Scott M.A."/>
            <person name="Spackman E."/>
            <person name="Goraichik I."/>
            <person name="Dimitrov K.M."/>
            <person name="Suarez D.L."/>
            <person name="Swayne D.E."/>
        </authorList>
    </citation>
    <scope>NUCLEOTIDE SEQUENCE [LARGE SCALE GENOMIC DNA]</scope>
    <source>
        <strain evidence="5 6">CGMCC 1.12708</strain>
    </source>
</reference>
<dbReference type="GO" id="GO:0005737">
    <property type="term" value="C:cytoplasm"/>
    <property type="evidence" value="ECO:0007669"/>
    <property type="project" value="UniProtKB-ARBA"/>
</dbReference>
<name>A0A1W1Y6S4_9FLAO</name>
<dbReference type="Pfam" id="PF22435">
    <property type="entry name" value="MRM3-like_sub_bind"/>
    <property type="match status" value="1"/>
</dbReference>
<dbReference type="PANTHER" id="PTHR43191:SF2">
    <property type="entry name" value="RRNA METHYLTRANSFERASE 3, MITOCHONDRIAL"/>
    <property type="match status" value="1"/>
</dbReference>
<dbReference type="InterPro" id="IPR029064">
    <property type="entry name" value="Ribosomal_eL30-like_sf"/>
</dbReference>
<dbReference type="SUPFAM" id="SSF55315">
    <property type="entry name" value="L30e-like"/>
    <property type="match status" value="1"/>
</dbReference>
<keyword evidence="3 5" id="KW-0808">Transferase</keyword>
<dbReference type="CDD" id="cd18104">
    <property type="entry name" value="SpoU-like_RNA-MTase"/>
    <property type="match status" value="1"/>
</dbReference>
<keyword evidence="2 5" id="KW-0489">Methyltransferase</keyword>
<dbReference type="InterPro" id="IPR001537">
    <property type="entry name" value="SpoU_MeTrfase"/>
</dbReference>
<evidence type="ECO:0000259" key="4">
    <source>
        <dbReference type="SMART" id="SM00967"/>
    </source>
</evidence>
<proteinExistence type="inferred from homology"/>
<dbReference type="Gene3D" id="3.30.1330.30">
    <property type="match status" value="1"/>
</dbReference>
<dbReference type="Pfam" id="PF00588">
    <property type="entry name" value="SpoU_methylase"/>
    <property type="match status" value="1"/>
</dbReference>
<dbReference type="GO" id="GO:0003723">
    <property type="term" value="F:RNA binding"/>
    <property type="evidence" value="ECO:0007669"/>
    <property type="project" value="InterPro"/>
</dbReference>
<evidence type="ECO:0000256" key="2">
    <source>
        <dbReference type="ARBA" id="ARBA00022603"/>
    </source>
</evidence>
<evidence type="ECO:0000256" key="1">
    <source>
        <dbReference type="ARBA" id="ARBA00007228"/>
    </source>
</evidence>
<feature type="domain" description="RNA 2-O ribose methyltransferase substrate binding" evidence="4">
    <location>
        <begin position="31"/>
        <end position="99"/>
    </location>
</feature>